<dbReference type="InterPro" id="IPR023631">
    <property type="entry name" value="Amidase_dom"/>
</dbReference>
<keyword evidence="4" id="KW-0378">Hydrolase</keyword>
<dbReference type="EMBL" id="KZ821248">
    <property type="protein sequence ID" value="PYH42853.1"/>
    <property type="molecule type" value="Genomic_DNA"/>
</dbReference>
<gene>
    <name evidence="8" type="ORF">BP01DRAFT_393880</name>
</gene>
<dbReference type="OrthoDB" id="6428749at2759"/>
<feature type="active site" description="Charge relay system" evidence="5">
    <location>
        <position position="216"/>
    </location>
</feature>
<evidence type="ECO:0000256" key="6">
    <source>
        <dbReference type="PIRSR" id="PIRSR001221-2"/>
    </source>
</evidence>
<dbReference type="STRING" id="1450539.A0A318ZDV2"/>
<dbReference type="Gene3D" id="3.90.1300.10">
    <property type="entry name" value="Amidase signature (AS) domain"/>
    <property type="match status" value="1"/>
</dbReference>
<dbReference type="PIRSF" id="PIRSF001221">
    <property type="entry name" value="Amidase_fungi"/>
    <property type="match status" value="1"/>
</dbReference>
<dbReference type="PANTHER" id="PTHR46072">
    <property type="entry name" value="AMIDASE-RELATED-RELATED"/>
    <property type="match status" value="1"/>
</dbReference>
<dbReference type="Proteomes" id="UP000248349">
    <property type="component" value="Unassembled WGS sequence"/>
</dbReference>
<dbReference type="GeneID" id="37079499"/>
<evidence type="ECO:0000259" key="7">
    <source>
        <dbReference type="Pfam" id="PF01425"/>
    </source>
</evidence>
<name>A0A318ZDV2_9EURO</name>
<feature type="binding site" evidence="6">
    <location>
        <begin position="237"/>
        <end position="240"/>
    </location>
    <ligand>
        <name>substrate</name>
    </ligand>
</feature>
<dbReference type="AlphaFoldDB" id="A0A318ZDV2"/>
<feature type="active site" description="Charge relay system" evidence="5">
    <location>
        <position position="140"/>
    </location>
</feature>
<evidence type="ECO:0000256" key="2">
    <source>
        <dbReference type="ARBA" id="ARBA00009199"/>
    </source>
</evidence>
<feature type="domain" description="Amidase" evidence="7">
    <location>
        <begin position="84"/>
        <end position="528"/>
    </location>
</feature>
<keyword evidence="9" id="KW-1185">Reference proteome</keyword>
<dbReference type="InterPro" id="IPR020556">
    <property type="entry name" value="Amidase_CS"/>
</dbReference>
<proteinExistence type="inferred from homology"/>
<evidence type="ECO:0000313" key="9">
    <source>
        <dbReference type="Proteomes" id="UP000248349"/>
    </source>
</evidence>
<feature type="active site" description="Acyl-ester intermediate" evidence="5">
    <location>
        <position position="240"/>
    </location>
</feature>
<dbReference type="Pfam" id="PF01425">
    <property type="entry name" value="Amidase"/>
    <property type="match status" value="1"/>
</dbReference>
<evidence type="ECO:0000256" key="1">
    <source>
        <dbReference type="ARBA" id="ARBA00001311"/>
    </source>
</evidence>
<dbReference type="GO" id="GO:0004040">
    <property type="term" value="F:amidase activity"/>
    <property type="evidence" value="ECO:0007669"/>
    <property type="project" value="UniProtKB-EC"/>
</dbReference>
<protein>
    <recommendedName>
        <fullName evidence="3">amidase</fullName>
        <ecNumber evidence="3">3.5.1.4</ecNumber>
    </recommendedName>
</protein>
<comment type="catalytic activity">
    <reaction evidence="1">
        <text>a monocarboxylic acid amide + H2O = a monocarboxylate + NH4(+)</text>
        <dbReference type="Rhea" id="RHEA:12020"/>
        <dbReference type="ChEBI" id="CHEBI:15377"/>
        <dbReference type="ChEBI" id="CHEBI:28938"/>
        <dbReference type="ChEBI" id="CHEBI:35757"/>
        <dbReference type="ChEBI" id="CHEBI:83628"/>
        <dbReference type="EC" id="3.5.1.4"/>
    </reaction>
</comment>
<dbReference type="RefSeq" id="XP_025428835.1">
    <property type="nucleotide sequence ID" value="XM_025578270.1"/>
</dbReference>
<evidence type="ECO:0000256" key="5">
    <source>
        <dbReference type="PIRSR" id="PIRSR001221-1"/>
    </source>
</evidence>
<feature type="binding site" evidence="6">
    <location>
        <position position="216"/>
    </location>
    <ligand>
        <name>substrate</name>
    </ligand>
</feature>
<dbReference type="PROSITE" id="PS00571">
    <property type="entry name" value="AMIDASES"/>
    <property type="match status" value="1"/>
</dbReference>
<sequence length="543" mass="58197">MTSTIPTWQQKVQAKQAAAAAKIPAEWRLPAHLLATADPVSPENVLSVPRDCGLLTERELAITETVDATALLAQIAAGKYSAVEVTTAFCKRAAIAQQLTNCLTETFFDQALIRAQELDTHLATTGQPVGPLHGLPISLKDMLHVAGVASTLGYVSFLDRPPATANSPLVDVLLAAGAVVYVKTNIPQTLMTADSHNNVFGRVLNPHRRTLTAGGSSGGESALIALRGSLLGVASDIAGSIRIPAHCCGLVGFKPSMGRVPYSGILNAGKPGYLSGISAVAGPICHSIRDATLFLQTVCNVRPDDFDDVALGIPWTVPSISDKLRIGLFTADPKLPLHPNIARTLHRAAEKLAAAGHEIVDITAQLPLMEEANDTAFGLFGLDADRTAISHLTAAGEPLVPSLGIVNGDKKPNPAPTLDDLFRLTARKAEITAQTRRVFVENKLDLILAPAYQSCALVHDRYAHAWYTVFWNLVDSPSCVLPFGKSDAQADREWVRQDVIYRPPYQPKEVEGAPCHVQLVGRRLREEVLARQAELVEAVLKDN</sequence>
<reference evidence="8 9" key="1">
    <citation type="submission" date="2016-12" db="EMBL/GenBank/DDBJ databases">
        <title>The genomes of Aspergillus section Nigri reveals drivers in fungal speciation.</title>
        <authorList>
            <consortium name="DOE Joint Genome Institute"/>
            <person name="Vesth T.C."/>
            <person name="Nybo J."/>
            <person name="Theobald S."/>
            <person name="Brandl J."/>
            <person name="Frisvad J.C."/>
            <person name="Nielsen K.F."/>
            <person name="Lyhne E.K."/>
            <person name="Kogle M.E."/>
            <person name="Kuo A."/>
            <person name="Riley R."/>
            <person name="Clum A."/>
            <person name="Nolan M."/>
            <person name="Lipzen A."/>
            <person name="Salamov A."/>
            <person name="Henrissat B."/>
            <person name="Wiebenga A."/>
            <person name="De Vries R.P."/>
            <person name="Grigoriev I.V."/>
            <person name="Mortensen U.H."/>
            <person name="Andersen M.R."/>
            <person name="Baker S.E."/>
        </authorList>
    </citation>
    <scope>NUCLEOTIDE SEQUENCE [LARGE SCALE GENOMIC DNA]</scope>
    <source>
        <strain evidence="8 9">JOP 1030-1</strain>
    </source>
</reference>
<evidence type="ECO:0000256" key="4">
    <source>
        <dbReference type="ARBA" id="ARBA00022801"/>
    </source>
</evidence>
<accession>A0A318ZDV2</accession>
<evidence type="ECO:0000256" key="3">
    <source>
        <dbReference type="ARBA" id="ARBA00012922"/>
    </source>
</evidence>
<comment type="similarity">
    <text evidence="2">Belongs to the amidase family.</text>
</comment>
<evidence type="ECO:0000313" key="8">
    <source>
        <dbReference type="EMBL" id="PYH42853.1"/>
    </source>
</evidence>
<dbReference type="PANTHER" id="PTHR46072:SF5">
    <property type="entry name" value="GENERAL AMIDASE-C"/>
    <property type="match status" value="1"/>
</dbReference>
<dbReference type="SUPFAM" id="SSF75304">
    <property type="entry name" value="Amidase signature (AS) enzymes"/>
    <property type="match status" value="1"/>
</dbReference>
<dbReference type="EC" id="3.5.1.4" evidence="3"/>
<organism evidence="8 9">
    <name type="scientific">Aspergillus saccharolyticus JOP 1030-1</name>
    <dbReference type="NCBI Taxonomy" id="1450539"/>
    <lineage>
        <taxon>Eukaryota</taxon>
        <taxon>Fungi</taxon>
        <taxon>Dikarya</taxon>
        <taxon>Ascomycota</taxon>
        <taxon>Pezizomycotina</taxon>
        <taxon>Eurotiomycetes</taxon>
        <taxon>Eurotiomycetidae</taxon>
        <taxon>Eurotiales</taxon>
        <taxon>Aspergillaceae</taxon>
        <taxon>Aspergillus</taxon>
        <taxon>Aspergillus subgen. Circumdati</taxon>
    </lineage>
</organism>
<feature type="binding site" evidence="6">
    <location>
        <position position="190"/>
    </location>
    <ligand>
        <name>substrate</name>
    </ligand>
</feature>
<dbReference type="InterPro" id="IPR036928">
    <property type="entry name" value="AS_sf"/>
</dbReference>